<dbReference type="EMBL" id="JQFK01000011">
    <property type="protein sequence ID" value="KGK39175.1"/>
    <property type="molecule type" value="Genomic_DNA"/>
</dbReference>
<dbReference type="VEuPathDB" id="FungiDB:C5L36_0A02570"/>
<keyword evidence="2" id="KW-0732">Signal</keyword>
<name>A0A099P2K5_PICKU</name>
<gene>
    <name evidence="3" type="ORF">JL09_g1627</name>
</gene>
<dbReference type="VEuPathDB" id="FungiDB:C5L36_0A02580"/>
<feature type="signal peptide" evidence="2">
    <location>
        <begin position="1"/>
        <end position="25"/>
    </location>
</feature>
<dbReference type="AlphaFoldDB" id="A0A099P2K5"/>
<evidence type="ECO:0000313" key="4">
    <source>
        <dbReference type="Proteomes" id="UP000029867"/>
    </source>
</evidence>
<dbReference type="HOGENOM" id="CLU_304204_0_0_1"/>
<feature type="compositionally biased region" description="Basic and acidic residues" evidence="1">
    <location>
        <begin position="859"/>
        <end position="888"/>
    </location>
</feature>
<dbReference type="Proteomes" id="UP000029867">
    <property type="component" value="Unassembled WGS sequence"/>
</dbReference>
<evidence type="ECO:0000256" key="1">
    <source>
        <dbReference type="SAM" id="MobiDB-lite"/>
    </source>
</evidence>
<accession>A0A099P2K5</accession>
<evidence type="ECO:0008006" key="5">
    <source>
        <dbReference type="Google" id="ProtNLM"/>
    </source>
</evidence>
<feature type="compositionally biased region" description="Acidic residues" evidence="1">
    <location>
        <begin position="154"/>
        <end position="163"/>
    </location>
</feature>
<feature type="chain" id="PRO_5001951654" description="Outer spore wall assembly protein SHE10" evidence="2">
    <location>
        <begin position="26"/>
        <end position="977"/>
    </location>
</feature>
<feature type="compositionally biased region" description="Basic and acidic residues" evidence="1">
    <location>
        <begin position="838"/>
        <end position="852"/>
    </location>
</feature>
<protein>
    <recommendedName>
        <fullName evidence="5">Outer spore wall assembly protein SHE10</fullName>
    </recommendedName>
</protein>
<feature type="region of interest" description="Disordered" evidence="1">
    <location>
        <begin position="99"/>
        <end position="170"/>
    </location>
</feature>
<organism evidence="3 4">
    <name type="scientific">Pichia kudriavzevii</name>
    <name type="common">Yeast</name>
    <name type="synonym">Issatchenkia orientalis</name>
    <dbReference type="NCBI Taxonomy" id="4909"/>
    <lineage>
        <taxon>Eukaryota</taxon>
        <taxon>Fungi</taxon>
        <taxon>Dikarya</taxon>
        <taxon>Ascomycota</taxon>
        <taxon>Saccharomycotina</taxon>
        <taxon>Pichiomycetes</taxon>
        <taxon>Pichiales</taxon>
        <taxon>Pichiaceae</taxon>
        <taxon>Pichia</taxon>
    </lineage>
</organism>
<feature type="region of interest" description="Disordered" evidence="1">
    <location>
        <begin position="838"/>
        <end position="911"/>
    </location>
</feature>
<evidence type="ECO:0000256" key="2">
    <source>
        <dbReference type="SAM" id="SignalP"/>
    </source>
</evidence>
<evidence type="ECO:0000313" key="3">
    <source>
        <dbReference type="EMBL" id="KGK39175.1"/>
    </source>
</evidence>
<comment type="caution">
    <text evidence="3">The sequence shown here is derived from an EMBL/GenBank/DDBJ whole genome shotgun (WGS) entry which is preliminary data.</text>
</comment>
<dbReference type="eggNOG" id="ENOG502QT2T">
    <property type="taxonomic scope" value="Eukaryota"/>
</dbReference>
<proteinExistence type="predicted"/>
<reference evidence="4" key="1">
    <citation type="journal article" date="2014" name="Microb. Cell Fact.">
        <title>Exploiting Issatchenkia orientalis SD108 for succinic acid production.</title>
        <authorList>
            <person name="Xiao H."/>
            <person name="Shao Z."/>
            <person name="Jiang Y."/>
            <person name="Dole S."/>
            <person name="Zhao H."/>
        </authorList>
    </citation>
    <scope>NUCLEOTIDE SEQUENCE [LARGE SCALE GENOMIC DNA]</scope>
    <source>
        <strain evidence="4">SD108</strain>
    </source>
</reference>
<sequence>MSLFATIKCYLACAVLAWAIYHVSTECPLSSPLPLPHGEKDAMCRHAHSAYVYLKPYTDPWTPYISEGYEVVHSFVEEKWTQLKDRLDNEELLNEKIVKEDDKDSGVTTPAEDVVEPTHDYTGSNVIPQTPEDVQKENDIETTEENEPIPQETEIVENTEQAESEEKKHDLKKDIKILAEEVIVDEAVVAAEAVVNGMFVLKHIHRSCPVSEEFTGKFTTDPVCYSAHQIHHFSEPVLLFVYKNYESSPIKAVVDDSLVKLSPYTIPARNTWNKVHEDLAEFRQTHEGYIVEQTYETANKVITVTTDFINNVVIPHSAKVVHSIYQSSKIILRQIQLQMYINYNIIIRPSLIKLKIKFLESSLGMFVLKHIHRSCPVSEEFTGKFTTDPVCYSAHQIHHFSEPVLLFVYKNYESSPIKAVVDDSLVKLSPYTIPARNTWNKVHEDLAEFRQTHEGYIVEQTYETANKVITVTTDFINNVVIPHSAKVVHSIYQSSKIILRQIQLQMYINYNIIIRPSLIKLKIKFLESSLGERCLLAFHSHYIQSILYYIEAIYAKVAYALKYLVAKSKDTYESAMEFKDSDTYQKIQFKKKFLVDYMQYLPDFSKSETTSQSTTINVEPTNIPTSEKFNNLLKTTIESASKDFNLEIDQLNERFINKLHNEFQPALQQLSRDLTSGYDNLEKMIDNVNRFKSADHESHVSREIYRSAHRIKGEEVDAQIEEIKSKVDKFVESYLDEVLRVRVGILETLEEFADSTLNAYANEIIANGDDWEEWKKYKAIKKELVDFRDKLIIEKPNESFNKALNALKHEIYVLHNEAGSYLAILRAKANVEFQQREAEERENERKAKEEQRIVTPEQMGKKQEDIEGKADEGTKMEKEELRKQDKTKAQAALKKRAKEKEAARKADKARKAKLEYYNKKQEQEKDQHVEMAIDTSKFSKSIVRGDADKQTTSIVEIVDEARAAPSFEKDETKVIIS</sequence>